<evidence type="ECO:0000259" key="27">
    <source>
        <dbReference type="PROSITE" id="PS50261"/>
    </source>
</evidence>
<dbReference type="Pfam" id="PF01699">
    <property type="entry name" value="Na_Ca_ex"/>
    <property type="match status" value="2"/>
</dbReference>
<evidence type="ECO:0000256" key="17">
    <source>
        <dbReference type="ARBA" id="ARBA00023170"/>
    </source>
</evidence>
<keyword evidence="7" id="KW-1003">Cell membrane</keyword>
<feature type="transmembrane region" description="Helical" evidence="24">
    <location>
        <begin position="1057"/>
        <end position="1076"/>
    </location>
</feature>
<feature type="transmembrane region" description="Helical" evidence="24">
    <location>
        <begin position="335"/>
        <end position="355"/>
    </location>
</feature>
<evidence type="ECO:0000256" key="20">
    <source>
        <dbReference type="ARBA" id="ARBA00023273"/>
    </source>
</evidence>
<keyword evidence="9" id="KW-0106">Calcium</keyword>
<dbReference type="InterPro" id="IPR015526">
    <property type="entry name" value="Frizzled/SFRP"/>
</dbReference>
<dbReference type="SUPFAM" id="SSF63501">
    <property type="entry name" value="Frizzled cysteine-rich domain"/>
    <property type="match status" value="1"/>
</dbReference>
<keyword evidence="19" id="KW-0807">Transducer</keyword>
<dbReference type="GO" id="GO:0007224">
    <property type="term" value="P:smoothened signaling pathway"/>
    <property type="evidence" value="ECO:0007669"/>
    <property type="project" value="TreeGrafter"/>
</dbReference>
<evidence type="ECO:0000256" key="3">
    <source>
        <dbReference type="ARBA" id="ARBA00008077"/>
    </source>
</evidence>
<dbReference type="InterPro" id="IPR004837">
    <property type="entry name" value="NaCa_Exmemb"/>
</dbReference>
<evidence type="ECO:0000256" key="6">
    <source>
        <dbReference type="ARBA" id="ARBA00022473"/>
    </source>
</evidence>
<dbReference type="PROSITE" id="PS50038">
    <property type="entry name" value="FZ"/>
    <property type="match status" value="1"/>
</dbReference>
<dbReference type="SMART" id="SM01330">
    <property type="entry name" value="Frizzled"/>
    <property type="match status" value="1"/>
</dbReference>
<feature type="transmembrane region" description="Helical" evidence="24">
    <location>
        <begin position="1310"/>
        <end position="1329"/>
    </location>
</feature>
<dbReference type="GO" id="GO:0071679">
    <property type="term" value="P:commissural neuron axon guidance"/>
    <property type="evidence" value="ECO:0007669"/>
    <property type="project" value="TreeGrafter"/>
</dbReference>
<dbReference type="GO" id="GO:0006816">
    <property type="term" value="P:calcium ion transport"/>
    <property type="evidence" value="ECO:0007669"/>
    <property type="project" value="UniProtKB-KW"/>
</dbReference>
<keyword evidence="5" id="KW-0050">Antiport</keyword>
<keyword evidence="15 24" id="KW-0472">Membrane</keyword>
<dbReference type="GO" id="GO:0005113">
    <property type="term" value="F:patched binding"/>
    <property type="evidence" value="ECO:0007669"/>
    <property type="project" value="TreeGrafter"/>
</dbReference>
<comment type="caution">
    <text evidence="28">The sequence shown here is derived from an EMBL/GenBank/DDBJ whole genome shotgun (WGS) entry which is preliminary data.</text>
</comment>
<dbReference type="CDD" id="cd07451">
    <property type="entry name" value="CRD_SMO"/>
    <property type="match status" value="1"/>
</dbReference>
<keyword evidence="17" id="KW-0675">Receptor</keyword>
<evidence type="ECO:0000256" key="19">
    <source>
        <dbReference type="ARBA" id="ARBA00023224"/>
    </source>
</evidence>
<evidence type="ECO:0000256" key="12">
    <source>
        <dbReference type="ARBA" id="ARBA00022989"/>
    </source>
</evidence>
<dbReference type="FunFam" id="1.20.1420.30:FF:000014">
    <property type="entry name" value="Cation/H+ exchanger protein 2"/>
    <property type="match status" value="1"/>
</dbReference>
<feature type="transmembrane region" description="Helical" evidence="24">
    <location>
        <begin position="1192"/>
        <end position="1212"/>
    </location>
</feature>
<dbReference type="Pfam" id="PF01392">
    <property type="entry name" value="Fz"/>
    <property type="match status" value="1"/>
</dbReference>
<dbReference type="Gene3D" id="1.20.1420.30">
    <property type="entry name" value="NCX, central ion-binding region"/>
    <property type="match status" value="1"/>
</dbReference>
<feature type="domain" description="G-protein coupled receptors family 2 profile 2" evidence="27">
    <location>
        <begin position="206"/>
        <end position="469"/>
    </location>
</feature>
<keyword evidence="12 24" id="KW-1133">Transmembrane helix</keyword>
<feature type="transmembrane region" description="Helical" evidence="24">
    <location>
        <begin position="1259"/>
        <end position="1279"/>
    </location>
</feature>
<dbReference type="InterPro" id="IPR035683">
    <property type="entry name" value="SMO_7TM"/>
</dbReference>
<keyword evidence="10 24" id="KW-0812">Transmembrane</keyword>
<dbReference type="InterPro" id="IPR036790">
    <property type="entry name" value="Frizzled_dom_sf"/>
</dbReference>
<name>A0A8J4X0K9_CLAMG</name>
<keyword evidence="16" id="KW-1015">Disulfide bond</keyword>
<keyword evidence="29" id="KW-1185">Reference proteome</keyword>
<evidence type="ECO:0000256" key="10">
    <source>
        <dbReference type="ARBA" id="ARBA00022692"/>
    </source>
</evidence>
<dbReference type="GO" id="GO:0015297">
    <property type="term" value="F:antiporter activity"/>
    <property type="evidence" value="ECO:0007669"/>
    <property type="project" value="UniProtKB-KW"/>
</dbReference>
<feature type="transmembrane region" description="Helical" evidence="24">
    <location>
        <begin position="973"/>
        <end position="999"/>
    </location>
</feature>
<protein>
    <recommendedName>
        <fullName evidence="21">Protein smoothened</fullName>
    </recommendedName>
</protein>
<feature type="transmembrane region" description="Helical" evidence="24">
    <location>
        <begin position="291"/>
        <end position="315"/>
    </location>
</feature>
<dbReference type="InterPro" id="IPR017981">
    <property type="entry name" value="GPCR_2-like_7TM"/>
</dbReference>
<dbReference type="EMBL" id="QNUK01000845">
    <property type="protein sequence ID" value="KAF5889203.1"/>
    <property type="molecule type" value="Genomic_DNA"/>
</dbReference>
<dbReference type="Proteomes" id="UP000727407">
    <property type="component" value="Unassembled WGS sequence"/>
</dbReference>
<feature type="transmembrane region" description="Helical" evidence="24">
    <location>
        <begin position="851"/>
        <end position="879"/>
    </location>
</feature>
<evidence type="ECO:0000256" key="9">
    <source>
        <dbReference type="ARBA" id="ARBA00022568"/>
    </source>
</evidence>
<dbReference type="GO" id="GO:0004930">
    <property type="term" value="F:G protein-coupled receptor activity"/>
    <property type="evidence" value="ECO:0007669"/>
    <property type="project" value="UniProtKB-KW"/>
</dbReference>
<feature type="non-terminal residue" evidence="28">
    <location>
        <position position="1"/>
    </location>
</feature>
<dbReference type="InterPro" id="IPR041771">
    <property type="entry name" value="SMO_CRD"/>
</dbReference>
<evidence type="ECO:0000256" key="23">
    <source>
        <dbReference type="SAM" id="MobiDB-lite"/>
    </source>
</evidence>
<proteinExistence type="inferred from homology"/>
<feature type="compositionally biased region" description="Basic residues" evidence="23">
    <location>
        <begin position="656"/>
        <end position="667"/>
    </location>
</feature>
<dbReference type="PRINTS" id="PR00489">
    <property type="entry name" value="FRIZZLED"/>
</dbReference>
<feature type="transmembrane region" description="Helical" evidence="24">
    <location>
        <begin position="1403"/>
        <end position="1428"/>
    </location>
</feature>
<dbReference type="GO" id="GO:0009888">
    <property type="term" value="P:tissue development"/>
    <property type="evidence" value="ECO:0007669"/>
    <property type="project" value="UniProtKB-ARBA"/>
</dbReference>
<dbReference type="FunFam" id="1.10.2000.10:FF:000010">
    <property type="entry name" value="Smoothened, frizzled class receptor"/>
    <property type="match status" value="1"/>
</dbReference>
<evidence type="ECO:0000256" key="16">
    <source>
        <dbReference type="ARBA" id="ARBA00023157"/>
    </source>
</evidence>
<keyword evidence="11 25" id="KW-0732">Signal</keyword>
<accession>A0A8J4X0K9</accession>
<keyword evidence="18" id="KW-0325">Glycoprotein</keyword>
<feature type="signal peptide" evidence="25">
    <location>
        <begin position="1"/>
        <end position="22"/>
    </location>
</feature>
<feature type="transmembrane region" description="Helical" evidence="24">
    <location>
        <begin position="375"/>
        <end position="396"/>
    </location>
</feature>
<evidence type="ECO:0000256" key="21">
    <source>
        <dbReference type="ARBA" id="ARBA00035037"/>
    </source>
</evidence>
<feature type="chain" id="PRO_5035149311" description="Protein smoothened" evidence="25">
    <location>
        <begin position="23"/>
        <end position="1437"/>
    </location>
</feature>
<dbReference type="PROSITE" id="PS50261">
    <property type="entry name" value="G_PROTEIN_RECEP_F2_4"/>
    <property type="match status" value="1"/>
</dbReference>
<evidence type="ECO:0000256" key="2">
    <source>
        <dbReference type="ARBA" id="ARBA00004651"/>
    </source>
</evidence>
<dbReference type="GO" id="GO:0007389">
    <property type="term" value="P:pattern specification process"/>
    <property type="evidence" value="ECO:0007669"/>
    <property type="project" value="TreeGrafter"/>
</dbReference>
<comment type="subcellular location">
    <subcellularLocation>
        <location evidence="2">Cell membrane</location>
        <topology evidence="2">Multi-pass membrane protein</topology>
    </subcellularLocation>
    <subcellularLocation>
        <location evidence="1">Cell projection</location>
        <location evidence="1">Cilium</location>
    </subcellularLocation>
</comment>
<evidence type="ECO:0000259" key="26">
    <source>
        <dbReference type="PROSITE" id="PS50038"/>
    </source>
</evidence>
<dbReference type="InterPro" id="IPR005185">
    <property type="entry name" value="YccF"/>
</dbReference>
<sequence>MSPGSVVGGFGMLWVCCGTVMASQAVMFPLNESLSNEYCKKTTTCEVLKYNTCLGSPLPYTHTSLVLAEDSETQEEAFEKLAMWSGLRNAPRCWAVIQPLLCAVYMPKCENGKVELPSQTLCQSTRRPCSIVEQERGWPNFLKCENTDKFPIGCPNEVQKIKFNTSGQCEAPLVKTDIQASWYKDVEGCGIQCDNPLFTEEEHSNMHGYIATFGSITLLCTFFTLATFLADWRNSNRYPAVILFYVNACFFVGSIGWLAQFMDGARKEIVCKSDNTMRLGEPSSTETLSCVIIFIIVYYSLMSGVIWFVMLTYAWHTSFKALGTTHQPLSGKTSYFHLVTWSIPFILTVAILAIAEVDGDSVSGICFVGYKNYRYRAGFVLAPIGVVLTVGGYFLVRGVMTLFSIKSKHPGLLSEKAASKINETMLRLGIFGFLAFGFVFITFGCHFYDFFNQAEWERSFREFVLCEANVTIAHQTKKPIPECTIKNRPSLLVEKINLFSMFGTGIAMSTWVWTKATILIWKRTWCRIIGRSDDEPKRIKKSKMIAKAFSKRKELQMDPEKELSFSMHTVSHEGPVAGINFELNEPSMEMSSAWAQHVTKMVARRGAILPQDISVTPTGTPAPVLLTTVPLCAVPPPEERNRLWMVEADISPEMMKRKRKKKKRKKEVRTVGSAQEDVNSRHREFGPSAVPRLPKLPAHRSLVANLWDRQRQQEENVLPGSFPEFRPSCPIPYQERYGGLGYVPSSQRSREPGLNLANPLTPSQYEGRGLSVHSRCTEDPWQEASLRTTIHAENEVEAHKLVNNYMFGFRKWKSHVTERPIEDRSDQVKELYSEQIFIKPYKGSLISIGNVTYVLLFGWWLSLAHFLMSFLMFCTMIGIPHGKLCFNLSGYLLWPFGKSLQKTSSLVQKSPVKVPHCGAIPEETGDVKESLDKVKETTPLMSSQPLALKVPTLIPRPLYRHQKHSHWWCVSTYVWLLLGYIPLAVLHCLACVLAWMLVFTIPVAKMNGRILSIILFMSPDEIQVLPVKNPPSYESRVLLCCYRAFNWYYYKYKVEGINVFAVNLLSLVITALVMGYADRENAFVGSEVKFATAMTAIIPLSYYIGMGIASISAQSNFAVGAVVNATFGSITEMTFYITALLQGQRLGNKCYEELVKSALTGTLLGCILFVPGLCMIIGGCKHREQRFNSRSAGVSSALLFISVGGVFSPTLFSKAYGALVCNSCSKPPGNITRPFVCTGCHYDLSENNRSLFLSHIEPLVYTVSVLLPVAYFIGLIFTLKTHTHIYDVHISGAHCHVVSGHVVSWSRWRALVVLIVATVLIAACADLTTEHIKPIISHSSISQYFIGVTVLALIPELPELVNGIQFALQNNISLSLEVGNCIAVQVCMLQIPLLILFNAIYDVGFALIFSDLHLWASIFSVILVNYIFMDGKCDYFQ</sequence>
<dbReference type="FunFam" id="1.20.1070.10:FF:000068">
    <property type="entry name" value="Smoothened, frizzled class receptor"/>
    <property type="match status" value="1"/>
</dbReference>
<feature type="transmembrane region" description="Helical" evidence="24">
    <location>
        <begin position="242"/>
        <end position="259"/>
    </location>
</feature>
<keyword evidence="13" id="KW-0297">G-protein coupled receptor</keyword>
<dbReference type="InterPro" id="IPR020067">
    <property type="entry name" value="Frizzled_dom"/>
</dbReference>
<feature type="transmembrane region" description="Helical" evidence="24">
    <location>
        <begin position="1088"/>
        <end position="1105"/>
    </location>
</feature>
<dbReference type="SMART" id="SM00063">
    <property type="entry name" value="FRI"/>
    <property type="match status" value="1"/>
</dbReference>
<dbReference type="OrthoDB" id="10064659at2759"/>
<evidence type="ECO:0000256" key="15">
    <source>
        <dbReference type="ARBA" id="ARBA00023136"/>
    </source>
</evidence>
<keyword evidence="9" id="KW-0109">Calcium transport</keyword>
<dbReference type="Gene3D" id="1.20.1070.10">
    <property type="entry name" value="Rhodopsin 7-helix transmembrane proteins"/>
    <property type="match status" value="1"/>
</dbReference>
<feature type="transmembrane region" description="Helical" evidence="24">
    <location>
        <begin position="209"/>
        <end position="230"/>
    </location>
</feature>
<evidence type="ECO:0000256" key="22">
    <source>
        <dbReference type="PROSITE-ProRule" id="PRU00090"/>
    </source>
</evidence>
<feature type="transmembrane region" description="Helical" evidence="24">
    <location>
        <begin position="498"/>
        <end position="521"/>
    </location>
</feature>
<dbReference type="GO" id="GO:0007417">
    <property type="term" value="P:central nervous system development"/>
    <property type="evidence" value="ECO:0007669"/>
    <property type="project" value="TreeGrafter"/>
</dbReference>
<feature type="transmembrane region" description="Helical" evidence="24">
    <location>
        <begin position="1117"/>
        <end position="1138"/>
    </location>
</feature>
<evidence type="ECO:0000256" key="1">
    <source>
        <dbReference type="ARBA" id="ARBA00004138"/>
    </source>
</evidence>
<keyword evidence="4" id="KW-0813">Transport</keyword>
<dbReference type="PANTHER" id="PTHR11309:SF35">
    <property type="entry name" value="PROTEIN SMOOTHENED"/>
    <property type="match status" value="1"/>
</dbReference>
<evidence type="ECO:0000256" key="7">
    <source>
        <dbReference type="ARBA" id="ARBA00022475"/>
    </source>
</evidence>
<evidence type="ECO:0000256" key="24">
    <source>
        <dbReference type="SAM" id="Phobius"/>
    </source>
</evidence>
<evidence type="ECO:0000256" key="14">
    <source>
        <dbReference type="ARBA" id="ARBA00023065"/>
    </source>
</evidence>
<keyword evidence="6" id="KW-0217">Developmental protein</keyword>
<evidence type="ECO:0000256" key="18">
    <source>
        <dbReference type="ARBA" id="ARBA00023180"/>
    </source>
</evidence>
<dbReference type="PANTHER" id="PTHR11309">
    <property type="entry name" value="FRIZZLED"/>
    <property type="match status" value="1"/>
</dbReference>
<organism evidence="28 29">
    <name type="scientific">Clarias magur</name>
    <name type="common">Asian catfish</name>
    <name type="synonym">Macropteronotus magur</name>
    <dbReference type="NCBI Taxonomy" id="1594786"/>
    <lineage>
        <taxon>Eukaryota</taxon>
        <taxon>Metazoa</taxon>
        <taxon>Chordata</taxon>
        <taxon>Craniata</taxon>
        <taxon>Vertebrata</taxon>
        <taxon>Euteleostomi</taxon>
        <taxon>Actinopterygii</taxon>
        <taxon>Neopterygii</taxon>
        <taxon>Teleostei</taxon>
        <taxon>Ostariophysi</taxon>
        <taxon>Siluriformes</taxon>
        <taxon>Clariidae</taxon>
        <taxon>Clarias</taxon>
    </lineage>
</organism>
<comment type="similarity">
    <text evidence="3">Belongs to the G-protein coupled receptor Fz/Smo family.</text>
</comment>
<gene>
    <name evidence="28" type="primary">smo</name>
    <name evidence="28" type="ORF">DAT39_021091</name>
</gene>
<feature type="domain" description="FZ" evidence="26">
    <location>
        <begin position="40"/>
        <end position="157"/>
    </location>
</feature>
<comment type="caution">
    <text evidence="22">Lacks conserved residue(s) required for the propagation of feature annotation.</text>
</comment>
<feature type="region of interest" description="Disordered" evidence="23">
    <location>
        <begin position="655"/>
        <end position="692"/>
    </location>
</feature>
<dbReference type="InterPro" id="IPR000539">
    <property type="entry name" value="Frizzled/Smoothened_7TM"/>
</dbReference>
<dbReference type="InterPro" id="IPR044880">
    <property type="entry name" value="NCX_ion-bd_dom_sf"/>
</dbReference>
<evidence type="ECO:0000313" key="29">
    <source>
        <dbReference type="Proteomes" id="UP000727407"/>
    </source>
</evidence>
<feature type="transmembrane region" description="Helical" evidence="24">
    <location>
        <begin position="1374"/>
        <end position="1397"/>
    </location>
</feature>
<keyword evidence="14" id="KW-0406">Ion transport</keyword>
<evidence type="ECO:0000256" key="13">
    <source>
        <dbReference type="ARBA" id="ARBA00023040"/>
    </source>
</evidence>
<evidence type="ECO:0000256" key="11">
    <source>
        <dbReference type="ARBA" id="ARBA00022729"/>
    </source>
</evidence>
<dbReference type="GO" id="GO:0030425">
    <property type="term" value="C:dendrite"/>
    <property type="evidence" value="ECO:0007669"/>
    <property type="project" value="TreeGrafter"/>
</dbReference>
<dbReference type="Pfam" id="PF01534">
    <property type="entry name" value="Frizzled"/>
    <property type="match status" value="1"/>
</dbReference>
<reference evidence="28" key="1">
    <citation type="submission" date="2020-07" db="EMBL/GenBank/DDBJ databases">
        <title>Clarias magur genome sequencing, assembly and annotation.</title>
        <authorList>
            <person name="Kushwaha B."/>
            <person name="Kumar R."/>
            <person name="Das P."/>
            <person name="Joshi C.G."/>
            <person name="Kumar D."/>
            <person name="Nagpure N.S."/>
            <person name="Pandey M."/>
            <person name="Agarwal S."/>
            <person name="Srivastava S."/>
            <person name="Singh M."/>
            <person name="Sahoo L."/>
            <person name="Jayasankar P."/>
            <person name="Meher P.K."/>
            <person name="Koringa P.G."/>
            <person name="Iquebal M.A."/>
            <person name="Das S.P."/>
            <person name="Bit A."/>
            <person name="Patnaik S."/>
            <person name="Patel N."/>
            <person name="Shah T.M."/>
            <person name="Hinsu A."/>
            <person name="Jena J.K."/>
        </authorList>
    </citation>
    <scope>NUCLEOTIDE SEQUENCE</scope>
    <source>
        <strain evidence="28">CIFAMagur01</strain>
        <tissue evidence="28">Testis</tissue>
    </source>
</reference>
<evidence type="ECO:0000256" key="25">
    <source>
        <dbReference type="SAM" id="SignalP"/>
    </source>
</evidence>
<dbReference type="GO" id="GO:0005886">
    <property type="term" value="C:plasma membrane"/>
    <property type="evidence" value="ECO:0007669"/>
    <property type="project" value="UniProtKB-SubCell"/>
</dbReference>
<dbReference type="GO" id="GO:0005929">
    <property type="term" value="C:cilium"/>
    <property type="evidence" value="ECO:0007669"/>
    <property type="project" value="UniProtKB-SubCell"/>
</dbReference>
<dbReference type="Pfam" id="PF03733">
    <property type="entry name" value="YccF"/>
    <property type="match status" value="1"/>
</dbReference>
<evidence type="ECO:0000313" key="28">
    <source>
        <dbReference type="EMBL" id="KAF5889203.1"/>
    </source>
</evidence>
<feature type="transmembrane region" description="Helical" evidence="24">
    <location>
        <begin position="428"/>
        <end position="451"/>
    </location>
</feature>
<keyword evidence="8" id="KW-0597">Phosphoprotein</keyword>
<keyword evidence="20" id="KW-0966">Cell projection</keyword>
<evidence type="ECO:0000256" key="4">
    <source>
        <dbReference type="ARBA" id="ARBA00022448"/>
    </source>
</evidence>
<dbReference type="CDD" id="cd15030">
    <property type="entry name" value="7tmF_SMO_homolog"/>
    <property type="match status" value="1"/>
</dbReference>
<evidence type="ECO:0000256" key="5">
    <source>
        <dbReference type="ARBA" id="ARBA00022449"/>
    </source>
</evidence>
<dbReference type="Gene3D" id="1.10.2000.10">
    <property type="entry name" value="Frizzled cysteine-rich domain"/>
    <property type="match status" value="1"/>
</dbReference>
<evidence type="ECO:0000256" key="8">
    <source>
        <dbReference type="ARBA" id="ARBA00022553"/>
    </source>
</evidence>
<feature type="transmembrane region" description="Helical" evidence="24">
    <location>
        <begin position="1158"/>
        <end position="1180"/>
    </location>
</feature>